<dbReference type="AlphaFoldDB" id="A0AAV4DWL3"/>
<comment type="caution">
    <text evidence="2">The sequence shown here is derived from an EMBL/GenBank/DDBJ whole genome shotgun (WGS) entry which is preliminary data.</text>
</comment>
<evidence type="ECO:0000313" key="2">
    <source>
        <dbReference type="EMBL" id="GFO48550.1"/>
    </source>
</evidence>
<feature type="compositionally biased region" description="Polar residues" evidence="1">
    <location>
        <begin position="1"/>
        <end position="17"/>
    </location>
</feature>
<proteinExistence type="predicted"/>
<reference evidence="2 3" key="1">
    <citation type="journal article" date="2021" name="Elife">
        <title>Chloroplast acquisition without the gene transfer in kleptoplastic sea slugs, Plakobranchus ocellatus.</title>
        <authorList>
            <person name="Maeda T."/>
            <person name="Takahashi S."/>
            <person name="Yoshida T."/>
            <person name="Shimamura S."/>
            <person name="Takaki Y."/>
            <person name="Nagai Y."/>
            <person name="Toyoda A."/>
            <person name="Suzuki Y."/>
            <person name="Arimoto A."/>
            <person name="Ishii H."/>
            <person name="Satoh N."/>
            <person name="Nishiyama T."/>
            <person name="Hasebe M."/>
            <person name="Maruyama T."/>
            <person name="Minagawa J."/>
            <person name="Obokata J."/>
            <person name="Shigenobu S."/>
        </authorList>
    </citation>
    <scope>NUCLEOTIDE SEQUENCE [LARGE SCALE GENOMIC DNA]</scope>
</reference>
<gene>
    <name evidence="2" type="ORF">PoB_007505500</name>
</gene>
<evidence type="ECO:0000256" key="1">
    <source>
        <dbReference type="SAM" id="MobiDB-lite"/>
    </source>
</evidence>
<sequence length="176" mass="20048">MANTTKRNTKSRATQKTAHGFHGYRAQNGKRIENANQKGGPRKPPPSNSGSLRVMRLNVQRCLTLRHTELRTVLIKRGDHIVLAQETLLWKNREYSLSGYACYRYQYHLCFVRTLRLFQRISPSPPQGKYSMTSAPITCRPSLPSTFVHWRNVWTSTDGISAKQTGMCTATHSTIL</sequence>
<organism evidence="2 3">
    <name type="scientific">Plakobranchus ocellatus</name>
    <dbReference type="NCBI Taxonomy" id="259542"/>
    <lineage>
        <taxon>Eukaryota</taxon>
        <taxon>Metazoa</taxon>
        <taxon>Spiralia</taxon>
        <taxon>Lophotrochozoa</taxon>
        <taxon>Mollusca</taxon>
        <taxon>Gastropoda</taxon>
        <taxon>Heterobranchia</taxon>
        <taxon>Euthyneura</taxon>
        <taxon>Panpulmonata</taxon>
        <taxon>Sacoglossa</taxon>
        <taxon>Placobranchoidea</taxon>
        <taxon>Plakobranchidae</taxon>
        <taxon>Plakobranchus</taxon>
    </lineage>
</organism>
<accession>A0AAV4DWL3</accession>
<protein>
    <submittedName>
        <fullName evidence="2">Uncharacterized protein</fullName>
    </submittedName>
</protein>
<feature type="region of interest" description="Disordered" evidence="1">
    <location>
        <begin position="1"/>
        <end position="52"/>
    </location>
</feature>
<dbReference type="EMBL" id="BLXT01008431">
    <property type="protein sequence ID" value="GFO48550.1"/>
    <property type="molecule type" value="Genomic_DNA"/>
</dbReference>
<name>A0AAV4DWL3_9GAST</name>
<dbReference type="Proteomes" id="UP000735302">
    <property type="component" value="Unassembled WGS sequence"/>
</dbReference>
<evidence type="ECO:0000313" key="3">
    <source>
        <dbReference type="Proteomes" id="UP000735302"/>
    </source>
</evidence>
<keyword evidence="3" id="KW-1185">Reference proteome</keyword>